<accession>A0A844FZ31</accession>
<dbReference type="Proteomes" id="UP000435649">
    <property type="component" value="Unassembled WGS sequence"/>
</dbReference>
<name>A0A844FZ31_9BACT</name>
<comment type="caution">
    <text evidence="1">The sequence shown here is derived from an EMBL/GenBank/DDBJ whole genome shotgun (WGS) entry which is preliminary data.</text>
</comment>
<dbReference type="InterPro" id="IPR008928">
    <property type="entry name" value="6-hairpin_glycosidase_sf"/>
</dbReference>
<proteinExistence type="predicted"/>
<dbReference type="InterPro" id="IPR012341">
    <property type="entry name" value="6hp_glycosidase-like_sf"/>
</dbReference>
<evidence type="ECO:0008006" key="3">
    <source>
        <dbReference type="Google" id="ProtNLM"/>
    </source>
</evidence>
<dbReference type="SUPFAM" id="SSF48208">
    <property type="entry name" value="Six-hairpin glycosidases"/>
    <property type="match status" value="1"/>
</dbReference>
<dbReference type="GO" id="GO:0005975">
    <property type="term" value="P:carbohydrate metabolic process"/>
    <property type="evidence" value="ECO:0007669"/>
    <property type="project" value="InterPro"/>
</dbReference>
<keyword evidence="2" id="KW-1185">Reference proteome</keyword>
<evidence type="ECO:0000313" key="1">
    <source>
        <dbReference type="EMBL" id="MST96163.1"/>
    </source>
</evidence>
<dbReference type="Gene3D" id="2.60.120.260">
    <property type="entry name" value="Galactose-binding domain-like"/>
    <property type="match status" value="1"/>
</dbReference>
<gene>
    <name evidence="1" type="ORF">FYJ85_03775</name>
</gene>
<dbReference type="PANTHER" id="PTHR34987">
    <property type="entry name" value="C, PUTATIVE (AFU_ORTHOLOGUE AFUA_3G02880)-RELATED"/>
    <property type="match status" value="1"/>
</dbReference>
<dbReference type="Gene3D" id="2.60.420.10">
    <property type="entry name" value="Maltose phosphorylase, domain 3"/>
    <property type="match status" value="1"/>
</dbReference>
<sequence>MTEPRRPGRIQGEWIWKNSLLNHPDSFLLMRKEFVCNLVELETNLWISANCAYQLFINGRFVGFGPRAHQNCGTSYIDLHEVTYYLESGINVIAVLVYYNADQGGCNKHTPGLWCQMEAQGKIILCSDSTWAVREGGCFCTPRARISKDQGMSQYFNADDCPLNWTTPVFLPDASWAHPDHTTAVGEFGSRLEIHPLAPPGIAVESPAPLPFARGRITSLPNWTQVAFEETDCDGMETYAANTFLFCEADEELPVRLYSDDPLKFFCNNRLVLSARETMGGEVTLPLRSGWNRLLLIQNPSRHSMGLVMLLPAVDEFGGEREFWFSREPDSGASEGWNTVGPLKLSLEEATPSLKFERLRVKGYSSSLPELTDPYALLNASRFEPESCDAGEDEAALAWSRPLQTNDYVIYKLDMIRYGFVRVTLEATAGDLVDITIGCRRTETGFITPGKDTRGTGTIRCRNARNVYLTFVPNDCFYIMISIRRAAGSVKVLGVGFDELTRAERQETVFHCSDELLNRFWEIGRQTLRRSAAFVPLAESRADNDCYMLDAYIDAVNMAAVFGDYEYANARLQQFVDAQLENGDIPALTFGTRHASQVHQLFFFPVWIYYNYRFSANITRLREMIPSLDLTREYFEAMIDEETGLLTDAEIRFGFQSKISFGEFKEGEIPTYLNALFCRFLLSSAEIYRTLEDWEQAEHCLALAGRVAAALRDRNFDPACSLFCRWSLESERMPDHNLFANFCAMYGGVLPLSSFEHFFYSFFNYDPPYDRSDESRHPYFHFLFMEMMFALGQREWPFRYFRDYWSKRMCSESMAWRADFDCDDPAPTKFSEGSGVSPNIFLLREVLGIRIAEAGHSVVYFNPAFKLVRSADGIVPMARGRLKVKWEVLDDGVLDVTLDASFPVKILPEMSHKQLADTIFRLGEKITLLNPTPEYDADEEAEEKEELVES</sequence>
<organism evidence="1 2">
    <name type="scientific">Victivallis lenta</name>
    <dbReference type="NCBI Taxonomy" id="2606640"/>
    <lineage>
        <taxon>Bacteria</taxon>
        <taxon>Pseudomonadati</taxon>
        <taxon>Lentisphaerota</taxon>
        <taxon>Lentisphaeria</taxon>
        <taxon>Victivallales</taxon>
        <taxon>Victivallaceae</taxon>
        <taxon>Victivallis</taxon>
    </lineage>
</organism>
<dbReference type="PANTHER" id="PTHR34987:SF4">
    <property type="entry name" value="ALPHA-L-RHAMNOSIDASE C-TERMINAL DOMAIN-CONTAINING PROTEIN"/>
    <property type="match status" value="1"/>
</dbReference>
<protein>
    <recommendedName>
        <fullName evidence="3">Alpha-L-rhamnosidase</fullName>
    </recommendedName>
</protein>
<dbReference type="EMBL" id="VUNS01000002">
    <property type="protein sequence ID" value="MST96163.1"/>
    <property type="molecule type" value="Genomic_DNA"/>
</dbReference>
<dbReference type="RefSeq" id="WP_154417039.1">
    <property type="nucleotide sequence ID" value="NZ_CALXOB010000013.1"/>
</dbReference>
<reference evidence="1 2" key="1">
    <citation type="submission" date="2019-08" db="EMBL/GenBank/DDBJ databases">
        <title>In-depth cultivation of the pig gut microbiome towards novel bacterial diversity and tailored functional studies.</title>
        <authorList>
            <person name="Wylensek D."/>
            <person name="Hitch T.C.A."/>
            <person name="Clavel T."/>
        </authorList>
    </citation>
    <scope>NUCLEOTIDE SEQUENCE [LARGE SCALE GENOMIC DNA]</scope>
    <source>
        <strain evidence="1 2">BBE-744-WT-12</strain>
    </source>
</reference>
<evidence type="ECO:0000313" key="2">
    <source>
        <dbReference type="Proteomes" id="UP000435649"/>
    </source>
</evidence>
<dbReference type="Gene3D" id="1.50.10.10">
    <property type="match status" value="1"/>
</dbReference>
<dbReference type="AlphaFoldDB" id="A0A844FZ31"/>